<dbReference type="GO" id="GO:0005524">
    <property type="term" value="F:ATP binding"/>
    <property type="evidence" value="ECO:0007669"/>
    <property type="project" value="UniProtKB-KW"/>
</dbReference>
<dbReference type="PROSITE" id="PS51195">
    <property type="entry name" value="Q_MOTIF"/>
    <property type="match status" value="1"/>
</dbReference>
<dbReference type="SUPFAM" id="SSF52540">
    <property type="entry name" value="P-loop containing nucleoside triphosphate hydrolases"/>
    <property type="match status" value="1"/>
</dbReference>
<sequence length="425" mass="47964">MKIMNFDELNISDDIKKAIDEMGFEKLTPIQESAIPEALNGHDLIGQAQTGSGKTIAFAIPVLERIFIPDKSPQAIILCPTRELCMQVASEIEKTGSKIKKLKVLAVYGGQPIGKQTRVLKKGVHVVVGTPGRVIDHIERGNLDLIGIERVVLDEADEMLEMGFREDIETILARTPHQRQTLLFSATIPREIKQIAERYQKNPKFIKISDKRKNIPKITQYAFKCDIKDKFNGLTRLLEAYDVKLALVFCNTKKSVNFVSKHLKDDFKADSIHGDMTQQVRDKVMNKFRNGNINILVATDVAARGLDIDNVDVIVNYDVPQNIDDYIHRIGRTARAGKRGFAFTLVSKDEIVRFNNIRKANNVKIIEKEFPTLGEIDAIKTKKLLNDAKSLIRDGNLERYEKIVDDAEEDNSKLAAALLRMLVEN</sequence>
<feature type="short sequence motif" description="Q motif" evidence="7">
    <location>
        <begin position="4"/>
        <end position="32"/>
    </location>
</feature>
<evidence type="ECO:0000256" key="4">
    <source>
        <dbReference type="ARBA" id="ARBA00022801"/>
    </source>
</evidence>
<evidence type="ECO:0000259" key="10">
    <source>
        <dbReference type="PROSITE" id="PS51194"/>
    </source>
</evidence>
<evidence type="ECO:0000256" key="5">
    <source>
        <dbReference type="ARBA" id="ARBA00022806"/>
    </source>
</evidence>
<dbReference type="SMART" id="SM00490">
    <property type="entry name" value="HELICc"/>
    <property type="match status" value="1"/>
</dbReference>
<evidence type="ECO:0000259" key="11">
    <source>
        <dbReference type="PROSITE" id="PS51195"/>
    </source>
</evidence>
<dbReference type="CDD" id="cd18787">
    <property type="entry name" value="SF2_C_DEAD"/>
    <property type="match status" value="1"/>
</dbReference>
<dbReference type="InterPro" id="IPR014014">
    <property type="entry name" value="RNA_helicase_DEAD_Q_motif"/>
</dbReference>
<dbReference type="Pfam" id="PF00271">
    <property type="entry name" value="Helicase_C"/>
    <property type="match status" value="1"/>
</dbReference>
<evidence type="ECO:0000256" key="2">
    <source>
        <dbReference type="ARBA" id="ARBA00022490"/>
    </source>
</evidence>
<dbReference type="EMBL" id="SUTK01000015">
    <property type="protein sequence ID" value="MBE6501683.1"/>
    <property type="molecule type" value="Genomic_DNA"/>
</dbReference>
<accession>A0A8T3V530</accession>
<evidence type="ECO:0000256" key="3">
    <source>
        <dbReference type="ARBA" id="ARBA00022741"/>
    </source>
</evidence>
<feature type="domain" description="Helicase C-terminal" evidence="10">
    <location>
        <begin position="237"/>
        <end position="377"/>
    </location>
</feature>
<feature type="domain" description="DEAD-box RNA helicase Q" evidence="11">
    <location>
        <begin position="4"/>
        <end position="32"/>
    </location>
</feature>
<dbReference type="PANTHER" id="PTHR47963">
    <property type="entry name" value="DEAD-BOX ATP-DEPENDENT RNA HELICASE 47, MITOCHONDRIAL"/>
    <property type="match status" value="1"/>
</dbReference>
<dbReference type="EC" id="3.6.4.13" evidence="1"/>
<feature type="domain" description="Helicase ATP-binding" evidence="9">
    <location>
        <begin position="35"/>
        <end position="206"/>
    </location>
</feature>
<proteinExistence type="inferred from homology"/>
<dbReference type="InterPro" id="IPR050547">
    <property type="entry name" value="DEAD_box_RNA_helicases"/>
</dbReference>
<dbReference type="GO" id="GO:0009409">
    <property type="term" value="P:response to cold"/>
    <property type="evidence" value="ECO:0007669"/>
    <property type="project" value="TreeGrafter"/>
</dbReference>
<dbReference type="FunFam" id="3.40.50.300:FF:000108">
    <property type="entry name" value="ATP-dependent RNA helicase RhlE"/>
    <property type="match status" value="1"/>
</dbReference>
<dbReference type="PROSITE" id="PS51194">
    <property type="entry name" value="HELICASE_CTER"/>
    <property type="match status" value="1"/>
</dbReference>
<evidence type="ECO:0000259" key="9">
    <source>
        <dbReference type="PROSITE" id="PS51192"/>
    </source>
</evidence>
<dbReference type="InterPro" id="IPR000629">
    <property type="entry name" value="RNA-helicase_DEAD-box_CS"/>
</dbReference>
<keyword evidence="5 8" id="KW-0347">Helicase</keyword>
<dbReference type="PROSITE" id="PS51192">
    <property type="entry name" value="HELICASE_ATP_BIND_1"/>
    <property type="match status" value="1"/>
</dbReference>
<evidence type="ECO:0000256" key="1">
    <source>
        <dbReference type="ARBA" id="ARBA00012552"/>
    </source>
</evidence>
<comment type="similarity">
    <text evidence="8">Belongs to the DEAD box helicase family.</text>
</comment>
<dbReference type="SMART" id="SM00487">
    <property type="entry name" value="DEXDc"/>
    <property type="match status" value="1"/>
</dbReference>
<dbReference type="PROSITE" id="PS00039">
    <property type="entry name" value="DEAD_ATP_HELICASE"/>
    <property type="match status" value="1"/>
</dbReference>
<gene>
    <name evidence="12" type="ORF">E7Z79_04505</name>
</gene>
<comment type="caution">
    <text evidence="12">The sequence shown here is derived from an EMBL/GenBank/DDBJ whole genome shotgun (WGS) entry which is preliminary data.</text>
</comment>
<dbReference type="Pfam" id="PF00270">
    <property type="entry name" value="DEAD"/>
    <property type="match status" value="1"/>
</dbReference>
<dbReference type="PANTHER" id="PTHR47963:SF8">
    <property type="entry name" value="ATP-DEPENDENT RNA HELICASE DEAD"/>
    <property type="match status" value="1"/>
</dbReference>
<dbReference type="InterPro" id="IPR001650">
    <property type="entry name" value="Helicase_C-like"/>
</dbReference>
<dbReference type="GO" id="GO:0016787">
    <property type="term" value="F:hydrolase activity"/>
    <property type="evidence" value="ECO:0007669"/>
    <property type="project" value="UniProtKB-KW"/>
</dbReference>
<keyword evidence="4 8" id="KW-0378">Hydrolase</keyword>
<dbReference type="GO" id="GO:0003724">
    <property type="term" value="F:RNA helicase activity"/>
    <property type="evidence" value="ECO:0007669"/>
    <property type="project" value="UniProtKB-EC"/>
</dbReference>
<dbReference type="GO" id="GO:0005840">
    <property type="term" value="C:ribosome"/>
    <property type="evidence" value="ECO:0007669"/>
    <property type="project" value="TreeGrafter"/>
</dbReference>
<evidence type="ECO:0000313" key="13">
    <source>
        <dbReference type="Proteomes" id="UP000783037"/>
    </source>
</evidence>
<dbReference type="InterPro" id="IPR014001">
    <property type="entry name" value="Helicase_ATP-bd"/>
</dbReference>
<dbReference type="GO" id="GO:0005829">
    <property type="term" value="C:cytosol"/>
    <property type="evidence" value="ECO:0007669"/>
    <property type="project" value="TreeGrafter"/>
</dbReference>
<dbReference type="Gene3D" id="3.40.50.300">
    <property type="entry name" value="P-loop containing nucleotide triphosphate hydrolases"/>
    <property type="match status" value="2"/>
</dbReference>
<evidence type="ECO:0000313" key="12">
    <source>
        <dbReference type="EMBL" id="MBE6501683.1"/>
    </source>
</evidence>
<dbReference type="GO" id="GO:0140097">
    <property type="term" value="F:catalytic activity, acting on DNA"/>
    <property type="evidence" value="ECO:0007669"/>
    <property type="project" value="UniProtKB-ARBA"/>
</dbReference>
<dbReference type="InterPro" id="IPR044742">
    <property type="entry name" value="DEAD/DEAH_RhlB"/>
</dbReference>
<evidence type="ECO:0000256" key="7">
    <source>
        <dbReference type="PROSITE-ProRule" id="PRU00552"/>
    </source>
</evidence>
<dbReference type="GO" id="GO:0033592">
    <property type="term" value="F:RNA strand annealing activity"/>
    <property type="evidence" value="ECO:0007669"/>
    <property type="project" value="TreeGrafter"/>
</dbReference>
<organism evidence="12 13">
    <name type="scientific">Methanobrevibacter thaueri</name>
    <dbReference type="NCBI Taxonomy" id="190975"/>
    <lineage>
        <taxon>Archaea</taxon>
        <taxon>Methanobacteriati</taxon>
        <taxon>Methanobacteriota</taxon>
        <taxon>Methanomada group</taxon>
        <taxon>Methanobacteria</taxon>
        <taxon>Methanobacteriales</taxon>
        <taxon>Methanobacteriaceae</taxon>
        <taxon>Methanobrevibacter</taxon>
    </lineage>
</organism>
<evidence type="ECO:0000256" key="6">
    <source>
        <dbReference type="ARBA" id="ARBA00022840"/>
    </source>
</evidence>
<dbReference type="InterPro" id="IPR027417">
    <property type="entry name" value="P-loop_NTPase"/>
</dbReference>
<dbReference type="CDD" id="cd00268">
    <property type="entry name" value="DEADc"/>
    <property type="match status" value="1"/>
</dbReference>
<dbReference type="InterPro" id="IPR011545">
    <property type="entry name" value="DEAD/DEAH_box_helicase_dom"/>
</dbReference>
<protein>
    <recommendedName>
        <fullName evidence="1">RNA helicase</fullName>
        <ecNumber evidence="1">3.6.4.13</ecNumber>
    </recommendedName>
</protein>
<keyword evidence="2" id="KW-0963">Cytoplasm</keyword>
<reference evidence="12" key="1">
    <citation type="submission" date="2019-04" db="EMBL/GenBank/DDBJ databases">
        <title>Evolution of Biomass-Degrading Anaerobic Consortia Revealed by Metagenomics.</title>
        <authorList>
            <person name="Peng X."/>
        </authorList>
    </citation>
    <scope>NUCLEOTIDE SEQUENCE</scope>
    <source>
        <strain evidence="12">SIG18</strain>
    </source>
</reference>
<dbReference type="Proteomes" id="UP000783037">
    <property type="component" value="Unassembled WGS sequence"/>
</dbReference>
<evidence type="ECO:0000256" key="8">
    <source>
        <dbReference type="RuleBase" id="RU000492"/>
    </source>
</evidence>
<dbReference type="AlphaFoldDB" id="A0A8T3V530"/>
<name>A0A8T3V530_9EURY</name>
<keyword evidence="6 8" id="KW-0067">ATP-binding</keyword>
<keyword evidence="3 8" id="KW-0547">Nucleotide-binding</keyword>